<proteinExistence type="predicted"/>
<dbReference type="AlphaFoldDB" id="A0A964T891"/>
<evidence type="ECO:0000313" key="3">
    <source>
        <dbReference type="Proteomes" id="UP000773614"/>
    </source>
</evidence>
<feature type="chain" id="PRO_5037720587" evidence="1">
    <location>
        <begin position="25"/>
        <end position="43"/>
    </location>
</feature>
<dbReference type="Proteomes" id="UP000773614">
    <property type="component" value="Unassembled WGS sequence"/>
</dbReference>
<dbReference type="EMBL" id="SPKJ01000161">
    <property type="protein sequence ID" value="MYZ50381.1"/>
    <property type="molecule type" value="Genomic_DNA"/>
</dbReference>
<feature type="non-terminal residue" evidence="2">
    <location>
        <position position="43"/>
    </location>
</feature>
<reference evidence="2" key="1">
    <citation type="submission" date="2019-03" db="EMBL/GenBank/DDBJ databases">
        <title>Afifella sp. nov., isolated from activated sludge.</title>
        <authorList>
            <person name="Li Q."/>
            <person name="Liu Y."/>
        </authorList>
    </citation>
    <scope>NUCLEOTIDE SEQUENCE</scope>
    <source>
        <strain evidence="2">L72</strain>
    </source>
</reference>
<comment type="caution">
    <text evidence="2">The sequence shown here is derived from an EMBL/GenBank/DDBJ whole genome shotgun (WGS) entry which is preliminary data.</text>
</comment>
<keyword evidence="1" id="KW-0732">Signal</keyword>
<protein>
    <submittedName>
        <fullName evidence="2">Calcium-binding protein</fullName>
    </submittedName>
</protein>
<name>A0A964T891_9HYPH</name>
<evidence type="ECO:0000313" key="2">
    <source>
        <dbReference type="EMBL" id="MYZ50381.1"/>
    </source>
</evidence>
<evidence type="ECO:0000256" key="1">
    <source>
        <dbReference type="SAM" id="SignalP"/>
    </source>
</evidence>
<gene>
    <name evidence="2" type="ORF">E4O86_22000</name>
</gene>
<feature type="signal peptide" evidence="1">
    <location>
        <begin position="1"/>
        <end position="24"/>
    </location>
</feature>
<keyword evidence="3" id="KW-1185">Reference proteome</keyword>
<organism evidence="2 3">
    <name type="scientific">Propylenella binzhouense</name>
    <dbReference type="NCBI Taxonomy" id="2555902"/>
    <lineage>
        <taxon>Bacteria</taxon>
        <taxon>Pseudomonadati</taxon>
        <taxon>Pseudomonadota</taxon>
        <taxon>Alphaproteobacteria</taxon>
        <taxon>Hyphomicrobiales</taxon>
        <taxon>Propylenellaceae</taxon>
        <taxon>Propylenella</taxon>
    </lineage>
</organism>
<sequence length="43" mass="3981">MMRRHLLAAAAALALLGAPAVAAAQDTNAPNGTGAGAAPAIAA</sequence>
<accession>A0A964T891</accession>